<protein>
    <recommendedName>
        <fullName evidence="5">Acyl-CoA thioesterase</fullName>
    </recommendedName>
</protein>
<evidence type="ECO:0008006" key="5">
    <source>
        <dbReference type="Google" id="ProtNLM"/>
    </source>
</evidence>
<name>W0AGW0_9SPHN</name>
<evidence type="ECO:0000259" key="2">
    <source>
        <dbReference type="Pfam" id="PF20789"/>
    </source>
</evidence>
<dbReference type="SUPFAM" id="SSF54637">
    <property type="entry name" value="Thioesterase/thiol ester dehydrase-isomerase"/>
    <property type="match status" value="2"/>
</dbReference>
<evidence type="ECO:0000259" key="1">
    <source>
        <dbReference type="Pfam" id="PF13622"/>
    </source>
</evidence>
<organism evidence="3 4">
    <name type="scientific">Sphingomonas sanxanigenens DSM 19645 = NX02</name>
    <dbReference type="NCBI Taxonomy" id="1123269"/>
    <lineage>
        <taxon>Bacteria</taxon>
        <taxon>Pseudomonadati</taxon>
        <taxon>Pseudomonadota</taxon>
        <taxon>Alphaproteobacteria</taxon>
        <taxon>Sphingomonadales</taxon>
        <taxon>Sphingomonadaceae</taxon>
        <taxon>Sphingomonas</taxon>
    </lineage>
</organism>
<evidence type="ECO:0000313" key="4">
    <source>
        <dbReference type="Proteomes" id="UP000018851"/>
    </source>
</evidence>
<dbReference type="eggNOG" id="COG1946">
    <property type="taxonomic scope" value="Bacteria"/>
</dbReference>
<gene>
    <name evidence="3" type="ORF">NX02_19170</name>
</gene>
<dbReference type="KEGG" id="ssan:NX02_19170"/>
<dbReference type="Proteomes" id="UP000018851">
    <property type="component" value="Chromosome"/>
</dbReference>
<dbReference type="InterPro" id="IPR049449">
    <property type="entry name" value="TesB_ACOT8-like_N"/>
</dbReference>
<dbReference type="Gene3D" id="2.40.160.210">
    <property type="entry name" value="Acyl-CoA thioesterase, double hotdog domain"/>
    <property type="match status" value="1"/>
</dbReference>
<dbReference type="STRING" id="1123269.NX02_19170"/>
<dbReference type="InterPro" id="IPR029069">
    <property type="entry name" value="HotDog_dom_sf"/>
</dbReference>
<dbReference type="RefSeq" id="WP_025293669.1">
    <property type="nucleotide sequence ID" value="NZ_CP006644.1"/>
</dbReference>
<dbReference type="Pfam" id="PF20789">
    <property type="entry name" value="4HBT_3C"/>
    <property type="match status" value="1"/>
</dbReference>
<proteinExistence type="predicted"/>
<sequence>MVGIAALLDAAGRDPGRLELDLPEGWTQGRTAYGGLSAAIAYRAARSVQPDLPPLRAAQIAFVGPVSGALFAQATLLRRGRTSAFVRADLFNGDAVALSATFLFMDERASEVQFDAPAMPEVPAPEDAAPAMRDGAPAFTERLDYGHGLPFSERGHPELLRWVRLRDRDGLDAATEMLLVGDALPPGATPLMPRPAPISSANWTVNLLTPAPATTDGWWLLQSRAEHAAGGVSSQAMRVWNRAGAGVMTGSQTVSIFG</sequence>
<dbReference type="EMBL" id="CP006644">
    <property type="protein sequence ID" value="AHE55498.1"/>
    <property type="molecule type" value="Genomic_DNA"/>
</dbReference>
<reference evidence="3 4" key="1">
    <citation type="submission" date="2013-07" db="EMBL/GenBank/DDBJ databases">
        <title>Completed genome of Sphingomonas sanxanigenens NX02.</title>
        <authorList>
            <person name="Ma T."/>
            <person name="Huang H."/>
            <person name="Wu M."/>
            <person name="Li X."/>
            <person name="Li G."/>
        </authorList>
    </citation>
    <scope>NUCLEOTIDE SEQUENCE [LARGE SCALE GENOMIC DNA]</scope>
    <source>
        <strain evidence="3 4">NX02</strain>
    </source>
</reference>
<dbReference type="AlphaFoldDB" id="W0AGW0"/>
<evidence type="ECO:0000313" key="3">
    <source>
        <dbReference type="EMBL" id="AHE55498.1"/>
    </source>
</evidence>
<keyword evidence="4" id="KW-1185">Reference proteome</keyword>
<dbReference type="Pfam" id="PF13622">
    <property type="entry name" value="4HBT_3"/>
    <property type="match status" value="1"/>
</dbReference>
<feature type="domain" description="Acyl-CoA thioesterase-like N-terminal HotDog" evidence="1">
    <location>
        <begin position="22"/>
        <end position="105"/>
    </location>
</feature>
<accession>W0AGW0</accession>
<feature type="domain" description="Acyl-CoA thioesterase-like C-terminal" evidence="2">
    <location>
        <begin position="125"/>
        <end position="255"/>
    </location>
</feature>
<dbReference type="HOGENOM" id="CLU_084775_1_0_5"/>
<dbReference type="InterPro" id="IPR049450">
    <property type="entry name" value="ACOT8-like_C"/>
</dbReference>
<dbReference type="PATRIC" id="fig|1123269.5.peg.3752"/>
<dbReference type="OrthoDB" id="7059210at2"/>
<dbReference type="InterPro" id="IPR042171">
    <property type="entry name" value="Acyl-CoA_hotdog"/>
</dbReference>